<dbReference type="HOGENOM" id="CLU_1277122_0_0_9"/>
<dbReference type="AlphaFoldDB" id="A8MG36"/>
<feature type="transmembrane region" description="Helical" evidence="1">
    <location>
        <begin position="198"/>
        <end position="219"/>
    </location>
</feature>
<reference evidence="3" key="1">
    <citation type="submission" date="2007-10" db="EMBL/GenBank/DDBJ databases">
        <title>Complete genome of Alkaliphilus oremlandii OhILAs.</title>
        <authorList>
            <person name="Copeland A."/>
            <person name="Lucas S."/>
            <person name="Lapidus A."/>
            <person name="Barry K."/>
            <person name="Detter J.C."/>
            <person name="Glavina del Rio T."/>
            <person name="Hammon N."/>
            <person name="Israni S."/>
            <person name="Dalin E."/>
            <person name="Tice H."/>
            <person name="Pitluck S."/>
            <person name="Chain P."/>
            <person name="Malfatti S."/>
            <person name="Shin M."/>
            <person name="Vergez L."/>
            <person name="Schmutz J."/>
            <person name="Larimer F."/>
            <person name="Land M."/>
            <person name="Hauser L."/>
            <person name="Kyrpides N."/>
            <person name="Mikhailova N."/>
            <person name="Stolz J.F."/>
            <person name="Dawson A."/>
            <person name="Fisher E."/>
            <person name="Crable B."/>
            <person name="Perera E."/>
            <person name="Lisak J."/>
            <person name="Ranganathan M."/>
            <person name="Basu P."/>
            <person name="Richardson P."/>
        </authorList>
    </citation>
    <scope>NUCLEOTIDE SEQUENCE [LARGE SCALE GENOMIC DNA]</scope>
    <source>
        <strain evidence="3">OhILAs</strain>
    </source>
</reference>
<dbReference type="eggNOG" id="COG2391">
    <property type="taxonomic scope" value="Bacteria"/>
</dbReference>
<keyword evidence="3" id="KW-1185">Reference proteome</keyword>
<feature type="transmembrane region" description="Helical" evidence="1">
    <location>
        <begin position="49"/>
        <end position="72"/>
    </location>
</feature>
<feature type="transmembrane region" description="Helical" evidence="1">
    <location>
        <begin position="125"/>
        <end position="146"/>
    </location>
</feature>
<evidence type="ECO:0000313" key="2">
    <source>
        <dbReference type="EMBL" id="ABW18574.1"/>
    </source>
</evidence>
<feature type="transmembrane region" description="Helical" evidence="1">
    <location>
        <begin position="158"/>
        <end position="178"/>
    </location>
</feature>
<dbReference type="RefSeq" id="WP_012158886.1">
    <property type="nucleotide sequence ID" value="NC_009922.1"/>
</dbReference>
<keyword evidence="1" id="KW-0812">Transmembrane</keyword>
<accession>A8MG36</accession>
<name>A8MG36_ALKOO</name>
<protein>
    <submittedName>
        <fullName evidence="2">Uncharacterized protein</fullName>
    </submittedName>
</protein>
<gene>
    <name evidence="2" type="ordered locus">Clos_1027</name>
</gene>
<evidence type="ECO:0000256" key="1">
    <source>
        <dbReference type="SAM" id="Phobius"/>
    </source>
</evidence>
<feature type="transmembrane region" description="Helical" evidence="1">
    <location>
        <begin position="84"/>
        <end position="105"/>
    </location>
</feature>
<evidence type="ECO:0000313" key="3">
    <source>
        <dbReference type="Proteomes" id="UP000000269"/>
    </source>
</evidence>
<proteinExistence type="predicted"/>
<dbReference type="STRING" id="350688.Clos_1027"/>
<keyword evidence="1" id="KW-0472">Membrane</keyword>
<organism evidence="2 3">
    <name type="scientific">Alkaliphilus oremlandii (strain OhILAs)</name>
    <name type="common">Clostridium oremlandii (strain OhILAs)</name>
    <dbReference type="NCBI Taxonomy" id="350688"/>
    <lineage>
        <taxon>Bacteria</taxon>
        <taxon>Bacillati</taxon>
        <taxon>Bacillota</taxon>
        <taxon>Clostridia</taxon>
        <taxon>Peptostreptococcales</taxon>
        <taxon>Natronincolaceae</taxon>
        <taxon>Alkaliphilus</taxon>
    </lineage>
</organism>
<sequence length="232" mass="26112">MTSNKIEELKNKRKREIPNKKSQLPYFFMVAFIAFIICAYLYNRNIRHSIVWTIGLLIGITMQRSRFCFAASFRDPIMVGTTSLFRAVIIGLIICTIGFSIFQQITIGNEINYVVDDVPGQIYPVGFHTIFGALLFGIGMVIAGGCASGTLIRIGEGYLMQGMVLIGFVIGATLGSSHFEFWDQLFISTSKTVYIPKYIGFIPALILQLLILCALYIFAHWYDKKNNMMADL</sequence>
<feature type="transmembrane region" description="Helical" evidence="1">
    <location>
        <begin position="24"/>
        <end position="43"/>
    </location>
</feature>
<dbReference type="EMBL" id="CP000853">
    <property type="protein sequence ID" value="ABW18574.1"/>
    <property type="molecule type" value="Genomic_DNA"/>
</dbReference>
<dbReference type="Proteomes" id="UP000000269">
    <property type="component" value="Chromosome"/>
</dbReference>
<keyword evidence="1" id="KW-1133">Transmembrane helix</keyword>
<dbReference type="KEGG" id="aoe:Clos_1027"/>
<dbReference type="OrthoDB" id="9794165at2"/>
<dbReference type="Pfam" id="PF04143">
    <property type="entry name" value="Sulf_transp"/>
    <property type="match status" value="1"/>
</dbReference>
<dbReference type="InterPro" id="IPR007272">
    <property type="entry name" value="Sulf_transp_TsuA/YedE"/>
</dbReference>